<dbReference type="AlphaFoldDB" id="A0A2P2IWX8"/>
<proteinExistence type="predicted"/>
<keyword evidence="1" id="KW-0808">Transferase</keyword>
<keyword evidence="1" id="KW-0489">Methyltransferase</keyword>
<dbReference type="EMBL" id="GGEC01005227">
    <property type="protein sequence ID" value="MBW85710.1"/>
    <property type="molecule type" value="Transcribed_RNA"/>
</dbReference>
<reference evidence="1" key="1">
    <citation type="submission" date="2018-02" db="EMBL/GenBank/DDBJ databases">
        <title>Rhizophora mucronata_Transcriptome.</title>
        <authorList>
            <person name="Meera S.P."/>
            <person name="Sreeshan A."/>
            <person name="Augustine A."/>
        </authorList>
    </citation>
    <scope>NUCLEOTIDE SEQUENCE</scope>
    <source>
        <tissue evidence="1">Leaf</tissue>
    </source>
</reference>
<organism evidence="1">
    <name type="scientific">Rhizophora mucronata</name>
    <name type="common">Asiatic mangrove</name>
    <dbReference type="NCBI Taxonomy" id="61149"/>
    <lineage>
        <taxon>Eukaryota</taxon>
        <taxon>Viridiplantae</taxon>
        <taxon>Streptophyta</taxon>
        <taxon>Embryophyta</taxon>
        <taxon>Tracheophyta</taxon>
        <taxon>Spermatophyta</taxon>
        <taxon>Magnoliopsida</taxon>
        <taxon>eudicotyledons</taxon>
        <taxon>Gunneridae</taxon>
        <taxon>Pentapetalae</taxon>
        <taxon>rosids</taxon>
        <taxon>fabids</taxon>
        <taxon>Malpighiales</taxon>
        <taxon>Rhizophoraceae</taxon>
        <taxon>Rhizophora</taxon>
    </lineage>
</organism>
<protein>
    <submittedName>
        <fullName evidence="1">Protein-L-isoaspartate O-methyltransferase 1 isoform X2</fullName>
    </submittedName>
</protein>
<name>A0A2P2IWX8_RHIMU</name>
<sequence>MPHQIFILVDAPSTPVSLHPEEERLAREELSEIAGETERRESGGSRYKGKAAQLATVVVVVESGVVYAAEEEVFKRGTVATTIR</sequence>
<dbReference type="GO" id="GO:0032259">
    <property type="term" value="P:methylation"/>
    <property type="evidence" value="ECO:0007669"/>
    <property type="project" value="UniProtKB-KW"/>
</dbReference>
<accession>A0A2P2IWX8</accession>
<dbReference type="GO" id="GO:0008168">
    <property type="term" value="F:methyltransferase activity"/>
    <property type="evidence" value="ECO:0007669"/>
    <property type="project" value="UniProtKB-KW"/>
</dbReference>
<evidence type="ECO:0000313" key="1">
    <source>
        <dbReference type="EMBL" id="MBW85710.1"/>
    </source>
</evidence>